<dbReference type="NCBIfam" id="TIGR02467">
    <property type="entry name" value="CbiE"/>
    <property type="match status" value="1"/>
</dbReference>
<dbReference type="InterPro" id="IPR014008">
    <property type="entry name" value="Cbl_synth_MTase_CbiT"/>
</dbReference>
<dbReference type="PIRSF" id="PIRSF036428">
    <property type="entry name" value="CobL"/>
    <property type="match status" value="1"/>
</dbReference>
<sequence>MADPWLTIIGLGADGHAGLSDASREALEAAEIVFGGPRHLELVAAGARGREWPVPFRIDPVLAEKGRKVVVLASGDPFWFGAGGSLSVHLSPGDWVSHPAPSTFALAASRLGWRLEETLCLGLHAAPFERLVPVLARGVRAICLVRDGAAVIALAEWLVAKGFGPSNLTVLESLGGPSERIRRAEAGGFDINDAAYPAAVAITANGAPGLPRAAGLPDDLFVSDGVMTKRSVRALTLSALAPRPGEVLWDLGAGSGSISVEWCLSAQGTSAQAVESRADRAANVRENAAAFGMAHRLSVTEADWAGALESLPVPDAVFIGGGANSAGIESVWAAMPEGARLVVNAVTIECEELLARCHAKRGGGLMRIEIASAAPLGRMRGWEPARPVVQWSVVK</sequence>
<reference evidence="7 8" key="1">
    <citation type="submission" date="2022-10" db="EMBL/GenBank/DDBJ databases">
        <title>Defluviimonas sp. nov., isolated from ocean surface sediments.</title>
        <authorList>
            <person name="He W."/>
            <person name="Wang L."/>
            <person name="Zhang D.-F."/>
        </authorList>
    </citation>
    <scope>NUCLEOTIDE SEQUENCE [LARGE SCALE GENOMIC DNA]</scope>
    <source>
        <strain evidence="7 8">WL0050</strain>
    </source>
</reference>
<organism evidence="7 8">
    <name type="scientific">Albidovulum litorale</name>
    <dbReference type="NCBI Taxonomy" id="2984134"/>
    <lineage>
        <taxon>Bacteria</taxon>
        <taxon>Pseudomonadati</taxon>
        <taxon>Pseudomonadota</taxon>
        <taxon>Alphaproteobacteria</taxon>
        <taxon>Rhodobacterales</taxon>
        <taxon>Paracoccaceae</taxon>
        <taxon>Albidovulum</taxon>
    </lineage>
</organism>
<dbReference type="Gene3D" id="3.40.1010.10">
    <property type="entry name" value="Cobalt-precorrin-4 Transmethylase, Domain 1"/>
    <property type="match status" value="1"/>
</dbReference>
<proteinExistence type="predicted"/>
<accession>A0ABT2ZP08</accession>
<keyword evidence="4" id="KW-0808">Transferase</keyword>
<dbReference type="Proteomes" id="UP001652564">
    <property type="component" value="Unassembled WGS sequence"/>
</dbReference>
<keyword evidence="5" id="KW-0949">S-adenosyl-L-methionine</keyword>
<dbReference type="InterPro" id="IPR029063">
    <property type="entry name" value="SAM-dependent_MTases_sf"/>
</dbReference>
<gene>
    <name evidence="7" type="primary">cbiE</name>
    <name evidence="7" type="ORF">OEZ71_10630</name>
</gene>
<protein>
    <submittedName>
        <fullName evidence="7">Precorrin-6y C5,15-methyltransferase (Decarboxylating) subunit CbiE</fullName>
    </submittedName>
</protein>
<evidence type="ECO:0000313" key="7">
    <source>
        <dbReference type="EMBL" id="MCV2872748.1"/>
    </source>
</evidence>
<dbReference type="InterPro" id="IPR035996">
    <property type="entry name" value="4pyrrol_Methylase_sf"/>
</dbReference>
<keyword evidence="3" id="KW-0489">Methyltransferase</keyword>
<dbReference type="NCBIfam" id="TIGR02469">
    <property type="entry name" value="CbiT"/>
    <property type="match status" value="1"/>
</dbReference>
<evidence type="ECO:0000256" key="4">
    <source>
        <dbReference type="ARBA" id="ARBA00022679"/>
    </source>
</evidence>
<dbReference type="EMBL" id="JAOWKZ010000002">
    <property type="protein sequence ID" value="MCV2872748.1"/>
    <property type="molecule type" value="Genomic_DNA"/>
</dbReference>
<dbReference type="PANTHER" id="PTHR43182">
    <property type="entry name" value="COBALT-PRECORRIN-6B C(15)-METHYLTRANSFERASE (DECARBOXYLATING)"/>
    <property type="match status" value="1"/>
</dbReference>
<dbReference type="InterPro" id="IPR012818">
    <property type="entry name" value="CbiE"/>
</dbReference>
<dbReference type="InterPro" id="IPR014777">
    <property type="entry name" value="4pyrrole_Mease_sub1"/>
</dbReference>
<dbReference type="RefSeq" id="WP_263739923.1">
    <property type="nucleotide sequence ID" value="NZ_JAOWKZ010000002.1"/>
</dbReference>
<dbReference type="InterPro" id="IPR006365">
    <property type="entry name" value="Cbl_synth_CobL"/>
</dbReference>
<name>A0ABT2ZP08_9RHOB</name>
<comment type="caution">
    <text evidence="7">The sequence shown here is derived from an EMBL/GenBank/DDBJ whole genome shotgun (WGS) entry which is preliminary data.</text>
</comment>
<feature type="domain" description="Tetrapyrrole methylase" evidence="6">
    <location>
        <begin position="6"/>
        <end position="186"/>
    </location>
</feature>
<evidence type="ECO:0000256" key="5">
    <source>
        <dbReference type="ARBA" id="ARBA00022691"/>
    </source>
</evidence>
<dbReference type="CDD" id="cd11644">
    <property type="entry name" value="Precorrin-6Y-MT"/>
    <property type="match status" value="1"/>
</dbReference>
<dbReference type="Pfam" id="PF00590">
    <property type="entry name" value="TP_methylase"/>
    <property type="match status" value="1"/>
</dbReference>
<keyword evidence="8" id="KW-1185">Reference proteome</keyword>
<evidence type="ECO:0000256" key="3">
    <source>
        <dbReference type="ARBA" id="ARBA00022603"/>
    </source>
</evidence>
<dbReference type="InterPro" id="IPR050714">
    <property type="entry name" value="Cobalamin_biosynth_MTase"/>
</dbReference>
<dbReference type="SUPFAM" id="SSF53790">
    <property type="entry name" value="Tetrapyrrole methylase"/>
    <property type="match status" value="1"/>
</dbReference>
<dbReference type="InterPro" id="IPR000878">
    <property type="entry name" value="4pyrrol_Mease"/>
</dbReference>
<dbReference type="PANTHER" id="PTHR43182:SF1">
    <property type="entry name" value="COBALT-PRECORRIN-7 C(5)-METHYLTRANSFERASE"/>
    <property type="match status" value="1"/>
</dbReference>
<comment type="pathway">
    <text evidence="1">Cofactor biosynthesis; adenosylcobalamin biosynthesis.</text>
</comment>
<evidence type="ECO:0000256" key="1">
    <source>
        <dbReference type="ARBA" id="ARBA00004953"/>
    </source>
</evidence>
<evidence type="ECO:0000256" key="2">
    <source>
        <dbReference type="ARBA" id="ARBA00022573"/>
    </source>
</evidence>
<evidence type="ECO:0000313" key="8">
    <source>
        <dbReference type="Proteomes" id="UP001652564"/>
    </source>
</evidence>
<evidence type="ECO:0000259" key="6">
    <source>
        <dbReference type="Pfam" id="PF00590"/>
    </source>
</evidence>
<dbReference type="Gene3D" id="3.40.50.150">
    <property type="entry name" value="Vaccinia Virus protein VP39"/>
    <property type="match status" value="1"/>
</dbReference>
<dbReference type="SUPFAM" id="SSF53335">
    <property type="entry name" value="S-adenosyl-L-methionine-dependent methyltransferases"/>
    <property type="match status" value="1"/>
</dbReference>
<keyword evidence="2" id="KW-0169">Cobalamin biosynthesis</keyword>